<comment type="subcellular location">
    <subcellularLocation>
        <location evidence="1">Membrane</location>
        <topology evidence="1">Multi-pass membrane protein</topology>
    </subcellularLocation>
</comment>
<dbReference type="PANTHER" id="PTHR21716:SF71">
    <property type="entry name" value="TRANSPORT PROTEIN MJ1177-RELATED"/>
    <property type="match status" value="1"/>
</dbReference>
<dbReference type="EMBL" id="CP013050">
    <property type="protein sequence ID" value="ALM75833.1"/>
    <property type="molecule type" value="Genomic_DNA"/>
</dbReference>
<dbReference type="GeneID" id="26137162"/>
<keyword evidence="5 6" id="KW-0472">Membrane</keyword>
<keyword evidence="3 6" id="KW-0812">Transmembrane</keyword>
<proteinExistence type="inferred from homology"/>
<dbReference type="PATRIC" id="fig|55802.8.peg.1911"/>
<dbReference type="InterPro" id="IPR002549">
    <property type="entry name" value="AI-2E-like"/>
</dbReference>
<evidence type="ECO:0000313" key="7">
    <source>
        <dbReference type="EMBL" id="ALM75833.1"/>
    </source>
</evidence>
<reference evidence="7 8" key="1">
    <citation type="journal article" date="2016" name="Genome Announc.">
        <title>Complete genome sequence of the hyperthermophilic and piezophilic archaeon Thermococcus barophilus Ch5, capable of growth at the expense of hydrogenogenesis from carbon monoxide and formate.</title>
        <authorList>
            <person name="Oger P."/>
            <person name="Sokolova T.G."/>
            <person name="Kozhevnikova D.A."/>
            <person name="Taranov E.A."/>
            <person name="Vannier P."/>
            <person name="Lee H.S."/>
            <person name="Kwon K.K."/>
            <person name="Kang S.G."/>
            <person name="Lee J.H."/>
            <person name="Bonch-Osmolovskaya E.A."/>
            <person name="Lebedinsky A.V."/>
        </authorList>
    </citation>
    <scope>NUCLEOTIDE SEQUENCE [LARGE SCALE GENOMIC DNA]</scope>
    <source>
        <strain evidence="8">Ch5</strain>
    </source>
</reference>
<dbReference type="GO" id="GO:0016020">
    <property type="term" value="C:membrane"/>
    <property type="evidence" value="ECO:0007669"/>
    <property type="project" value="UniProtKB-SubCell"/>
</dbReference>
<feature type="transmembrane region" description="Helical" evidence="6">
    <location>
        <begin position="5"/>
        <end position="20"/>
    </location>
</feature>
<dbReference type="Pfam" id="PF01594">
    <property type="entry name" value="AI-2E_transport"/>
    <property type="match status" value="1"/>
</dbReference>
<dbReference type="PANTHER" id="PTHR21716">
    <property type="entry name" value="TRANSMEMBRANE PROTEIN"/>
    <property type="match status" value="1"/>
</dbReference>
<accession>A0A0S1XDH0</accession>
<feature type="transmembrane region" description="Helical" evidence="6">
    <location>
        <begin position="185"/>
        <end position="210"/>
    </location>
</feature>
<dbReference type="RefSeq" id="WP_056934353.1">
    <property type="nucleotide sequence ID" value="NZ_CP013050.1"/>
</dbReference>
<evidence type="ECO:0000313" key="8">
    <source>
        <dbReference type="Proteomes" id="UP000066042"/>
    </source>
</evidence>
<evidence type="ECO:0000256" key="4">
    <source>
        <dbReference type="ARBA" id="ARBA00022989"/>
    </source>
</evidence>
<name>A0A0S1XDH0_THEBA</name>
<evidence type="ECO:0000256" key="3">
    <source>
        <dbReference type="ARBA" id="ARBA00022692"/>
    </source>
</evidence>
<feature type="transmembrane region" description="Helical" evidence="6">
    <location>
        <begin position="26"/>
        <end position="44"/>
    </location>
</feature>
<evidence type="ECO:0008006" key="9">
    <source>
        <dbReference type="Google" id="ProtNLM"/>
    </source>
</evidence>
<feature type="transmembrane region" description="Helical" evidence="6">
    <location>
        <begin position="289"/>
        <end position="319"/>
    </location>
</feature>
<evidence type="ECO:0000256" key="1">
    <source>
        <dbReference type="ARBA" id="ARBA00004141"/>
    </source>
</evidence>
<feature type="transmembrane region" description="Helical" evidence="6">
    <location>
        <begin position="56"/>
        <end position="79"/>
    </location>
</feature>
<gene>
    <name evidence="7" type="ORF">TBCH5v1_1928</name>
</gene>
<dbReference type="AlphaFoldDB" id="A0A0S1XDH0"/>
<feature type="transmembrane region" description="Helical" evidence="6">
    <location>
        <begin position="216"/>
        <end position="239"/>
    </location>
</feature>
<evidence type="ECO:0000256" key="5">
    <source>
        <dbReference type="ARBA" id="ARBA00023136"/>
    </source>
</evidence>
<evidence type="ECO:0000256" key="6">
    <source>
        <dbReference type="SAM" id="Phobius"/>
    </source>
</evidence>
<feature type="transmembrane region" description="Helical" evidence="6">
    <location>
        <begin position="135"/>
        <end position="151"/>
    </location>
</feature>
<comment type="similarity">
    <text evidence="2">Belongs to the autoinducer-2 exporter (AI-2E) (TC 2.A.86) family.</text>
</comment>
<sequence length="327" mass="36683">MKAELLVWGGIVIAILYLAWSTVSQLLSPIFFAAILTYAVYPIHKHLSSRLSIKKSALILTAFLILIATGITIELILIFKNVLMSFYEDVIAFISWSQTFTFPFGLTNVIQKFYAQFTPKFSEYILSYTFSIPKYLLQLVIFVVMFYYFLVSSEAIRRQISLLLPQENKELANKLLKRADLTLQALIRAWLLLNIAKGILMALGFIVFQVSDVPTAVIAGFLTVLFSFVPLFEGWMIWLAGAIYLFKNGNVITAILLAIYGFVFVSPLPDFTVRPKLVAKGAQLDEVMVLVGMIGGAWSFGVKGLIIGPIVLNLVVALLKEWREITT</sequence>
<evidence type="ECO:0000256" key="2">
    <source>
        <dbReference type="ARBA" id="ARBA00009773"/>
    </source>
</evidence>
<organism evidence="7 8">
    <name type="scientific">Thermococcus barophilus</name>
    <dbReference type="NCBI Taxonomy" id="55802"/>
    <lineage>
        <taxon>Archaea</taxon>
        <taxon>Methanobacteriati</taxon>
        <taxon>Methanobacteriota</taxon>
        <taxon>Thermococci</taxon>
        <taxon>Thermococcales</taxon>
        <taxon>Thermococcaceae</taxon>
        <taxon>Thermococcus</taxon>
    </lineage>
</organism>
<dbReference type="Proteomes" id="UP000066042">
    <property type="component" value="Chromosome"/>
</dbReference>
<feature type="transmembrane region" description="Helical" evidence="6">
    <location>
        <begin position="251"/>
        <end position="269"/>
    </location>
</feature>
<keyword evidence="4 6" id="KW-1133">Transmembrane helix</keyword>
<protein>
    <recommendedName>
        <fullName evidence="9">AI-2E family transporter</fullName>
    </recommendedName>
</protein>